<organism evidence="1 2">
    <name type="scientific">Hyphomonas jannaschiana VP2</name>
    <dbReference type="NCBI Taxonomy" id="1280952"/>
    <lineage>
        <taxon>Bacteria</taxon>
        <taxon>Pseudomonadati</taxon>
        <taxon>Pseudomonadota</taxon>
        <taxon>Alphaproteobacteria</taxon>
        <taxon>Hyphomonadales</taxon>
        <taxon>Hyphomonadaceae</taxon>
        <taxon>Hyphomonas</taxon>
    </lineage>
</organism>
<gene>
    <name evidence="1" type="ORF">HJA_15269</name>
</gene>
<dbReference type="InterPro" id="IPR038396">
    <property type="entry name" value="SpoIIAA-like_sf"/>
</dbReference>
<dbReference type="AlphaFoldDB" id="A0A059F7G6"/>
<dbReference type="Gene3D" id="3.40.50.10600">
    <property type="entry name" value="SpoIIaa-like domains"/>
    <property type="match status" value="1"/>
</dbReference>
<dbReference type="OrthoDB" id="9811577at2"/>
<dbReference type="Pfam" id="PF11964">
    <property type="entry name" value="SpoIIAA-like"/>
    <property type="match status" value="1"/>
</dbReference>
<dbReference type="InterPro" id="IPR036513">
    <property type="entry name" value="STAS_dom_sf"/>
</dbReference>
<keyword evidence="2" id="KW-1185">Reference proteome</keyword>
<protein>
    <submittedName>
        <fullName evidence="1">Amidase</fullName>
    </submittedName>
</protein>
<dbReference type="EMBL" id="ARYJ01000013">
    <property type="protein sequence ID" value="KCZ86524.1"/>
    <property type="molecule type" value="Genomic_DNA"/>
</dbReference>
<proteinExistence type="predicted"/>
<dbReference type="InterPro" id="IPR021866">
    <property type="entry name" value="SpoIIAA-like"/>
</dbReference>
<dbReference type="STRING" id="1280952.HJA_15269"/>
<dbReference type="PATRIC" id="fig|1280952.3.peg.3056"/>
<dbReference type="SUPFAM" id="SSF52091">
    <property type="entry name" value="SpoIIaa-like"/>
    <property type="match status" value="1"/>
</dbReference>
<evidence type="ECO:0000313" key="1">
    <source>
        <dbReference type="EMBL" id="KCZ86524.1"/>
    </source>
</evidence>
<comment type="caution">
    <text evidence="1">The sequence shown here is derived from an EMBL/GenBank/DDBJ whole genome shotgun (WGS) entry which is preliminary data.</text>
</comment>
<dbReference type="eggNOG" id="ENOG5032UBY">
    <property type="taxonomic scope" value="Bacteria"/>
</dbReference>
<evidence type="ECO:0000313" key="2">
    <source>
        <dbReference type="Proteomes" id="UP000024816"/>
    </source>
</evidence>
<dbReference type="Proteomes" id="UP000024816">
    <property type="component" value="Unassembled WGS sequence"/>
</dbReference>
<accession>A0A059F7G6</accession>
<sequence length="120" mass="13111">MFKRIPSAPPGIVAFEAEGEITDSDYKTILIPAVETAKEALGKVRVLLRFGPAFKGYSAHAMLDDTMLGLSHWNDFERLAVVTDVDWIAHGVRLFGPLIPAKTRIFPAGDTEAALDWVSA</sequence>
<dbReference type="RefSeq" id="WP_035583819.1">
    <property type="nucleotide sequence ID" value="NZ_ARYJ01000013.1"/>
</dbReference>
<name>A0A059F7G6_9PROT</name>
<reference evidence="1 2" key="1">
    <citation type="journal article" date="2014" name="Antonie Van Leeuwenhoek">
        <title>Hyphomonas beringensis sp. nov. and Hyphomonas chukchiensis sp. nov., isolated from surface seawater of the Bering Sea and Chukchi Sea.</title>
        <authorList>
            <person name="Li C."/>
            <person name="Lai Q."/>
            <person name="Li G."/>
            <person name="Dong C."/>
            <person name="Wang J."/>
            <person name="Liao Y."/>
            <person name="Shao Z."/>
        </authorList>
    </citation>
    <scope>NUCLEOTIDE SEQUENCE [LARGE SCALE GENOMIC DNA]</scope>
    <source>
        <strain evidence="1 2">VP2</strain>
    </source>
</reference>